<reference evidence="5" key="1">
    <citation type="submission" date="2020-07" db="EMBL/GenBank/DDBJ databases">
        <authorList>
            <person name="Pettersson B.M.F."/>
            <person name="Behra P.R.K."/>
            <person name="Ramesh M."/>
            <person name="Das S."/>
            <person name="Dasgupta S."/>
            <person name="Kirsebom L.A."/>
        </authorList>
    </citation>
    <scope>NUCLEOTIDE SEQUENCE</scope>
    <source>
        <strain evidence="5">DSM 44615</strain>
    </source>
</reference>
<dbReference type="GO" id="GO:0006355">
    <property type="term" value="P:regulation of DNA-templated transcription"/>
    <property type="evidence" value="ECO:0007669"/>
    <property type="project" value="InterPro"/>
</dbReference>
<protein>
    <submittedName>
        <fullName evidence="5">AAA family ATPase</fullName>
    </submittedName>
</protein>
<dbReference type="GO" id="GO:0005737">
    <property type="term" value="C:cytoplasm"/>
    <property type="evidence" value="ECO:0007669"/>
    <property type="project" value="TreeGrafter"/>
</dbReference>
<keyword evidence="1" id="KW-0547">Nucleotide-binding</keyword>
<dbReference type="GO" id="GO:0003677">
    <property type="term" value="F:DNA binding"/>
    <property type="evidence" value="ECO:0007669"/>
    <property type="project" value="InterPro"/>
</dbReference>
<dbReference type="PANTHER" id="PTHR16305">
    <property type="entry name" value="TESTICULAR SOLUBLE ADENYLYL CYCLASE"/>
    <property type="match status" value="1"/>
</dbReference>
<accession>A0A9X3BVD1</accession>
<dbReference type="Gene3D" id="1.25.40.10">
    <property type="entry name" value="Tetratricopeptide repeat domain"/>
    <property type="match status" value="2"/>
</dbReference>
<dbReference type="PRINTS" id="PR00038">
    <property type="entry name" value="HTHLUXR"/>
</dbReference>
<evidence type="ECO:0000313" key="5">
    <source>
        <dbReference type="EMBL" id="MCV7169112.1"/>
    </source>
</evidence>
<dbReference type="InterPro" id="IPR041664">
    <property type="entry name" value="AAA_16"/>
</dbReference>
<dbReference type="PROSITE" id="PS00622">
    <property type="entry name" value="HTH_LUXR_1"/>
    <property type="match status" value="1"/>
</dbReference>
<dbReference type="InterPro" id="IPR016032">
    <property type="entry name" value="Sig_transdc_resp-reg_C-effctor"/>
</dbReference>
<dbReference type="Pfam" id="PF00196">
    <property type="entry name" value="GerE"/>
    <property type="match status" value="1"/>
</dbReference>
<keyword evidence="6" id="KW-1185">Reference proteome</keyword>
<feature type="region of interest" description="Disordered" evidence="3">
    <location>
        <begin position="912"/>
        <end position="932"/>
    </location>
</feature>
<dbReference type="GO" id="GO:0004016">
    <property type="term" value="F:adenylate cyclase activity"/>
    <property type="evidence" value="ECO:0007669"/>
    <property type="project" value="TreeGrafter"/>
</dbReference>
<dbReference type="PROSITE" id="PS50043">
    <property type="entry name" value="HTH_LUXR_2"/>
    <property type="match status" value="1"/>
</dbReference>
<name>A0A9X3BVD1_9MYCO</name>
<dbReference type="GO" id="GO:0005524">
    <property type="term" value="F:ATP binding"/>
    <property type="evidence" value="ECO:0007669"/>
    <property type="project" value="UniProtKB-KW"/>
</dbReference>
<feature type="domain" description="HTH luxR-type" evidence="4">
    <location>
        <begin position="852"/>
        <end position="917"/>
    </location>
</feature>
<dbReference type="InterPro" id="IPR027417">
    <property type="entry name" value="P-loop_NTPase"/>
</dbReference>
<dbReference type="InterPro" id="IPR011990">
    <property type="entry name" value="TPR-like_helical_dom_sf"/>
</dbReference>
<dbReference type="Pfam" id="PF13191">
    <property type="entry name" value="AAA_16"/>
    <property type="match status" value="1"/>
</dbReference>
<dbReference type="EMBL" id="JACKSJ010000026">
    <property type="protein sequence ID" value="MCV7169112.1"/>
    <property type="molecule type" value="Genomic_DNA"/>
</dbReference>
<dbReference type="SMART" id="SM00421">
    <property type="entry name" value="HTH_LUXR"/>
    <property type="match status" value="1"/>
</dbReference>
<evidence type="ECO:0000256" key="2">
    <source>
        <dbReference type="ARBA" id="ARBA00022840"/>
    </source>
</evidence>
<dbReference type="InterPro" id="IPR036388">
    <property type="entry name" value="WH-like_DNA-bd_sf"/>
</dbReference>
<dbReference type="RefSeq" id="WP_264011297.1">
    <property type="nucleotide sequence ID" value="NZ_JACKSJ010000026.1"/>
</dbReference>
<dbReference type="SUPFAM" id="SSF52540">
    <property type="entry name" value="P-loop containing nucleoside triphosphate hydrolases"/>
    <property type="match status" value="1"/>
</dbReference>
<organism evidence="5 6">
    <name type="scientific">[Mycobacterium] manitobense</name>
    <dbReference type="NCBI Taxonomy" id="190147"/>
    <lineage>
        <taxon>Bacteria</taxon>
        <taxon>Bacillati</taxon>
        <taxon>Actinomycetota</taxon>
        <taxon>Actinomycetes</taxon>
        <taxon>Mycobacteriales</taxon>
        <taxon>Mycobacteriaceae</taxon>
        <taxon>Mycolicibacterium</taxon>
    </lineage>
</organism>
<dbReference type="SUPFAM" id="SSF48452">
    <property type="entry name" value="TPR-like"/>
    <property type="match status" value="3"/>
</dbReference>
<evidence type="ECO:0000313" key="6">
    <source>
        <dbReference type="Proteomes" id="UP001140293"/>
    </source>
</evidence>
<feature type="compositionally biased region" description="Basic and acidic residues" evidence="3">
    <location>
        <begin position="923"/>
        <end position="932"/>
    </location>
</feature>
<gene>
    <name evidence="5" type="ORF">H7I41_04135</name>
</gene>
<reference evidence="5" key="2">
    <citation type="journal article" date="2022" name="BMC Genomics">
        <title>Comparative genome analysis of mycobacteria focusing on tRNA and non-coding RNA.</title>
        <authorList>
            <person name="Behra P.R.K."/>
            <person name="Pettersson B.M.F."/>
            <person name="Ramesh M."/>
            <person name="Das S."/>
            <person name="Dasgupta S."/>
            <person name="Kirsebom L.A."/>
        </authorList>
    </citation>
    <scope>NUCLEOTIDE SEQUENCE</scope>
    <source>
        <strain evidence="5">DSM 44615</strain>
    </source>
</reference>
<evidence type="ECO:0000256" key="3">
    <source>
        <dbReference type="SAM" id="MobiDB-lite"/>
    </source>
</evidence>
<proteinExistence type="predicted"/>
<dbReference type="CDD" id="cd06170">
    <property type="entry name" value="LuxR_C_like"/>
    <property type="match status" value="1"/>
</dbReference>
<comment type="caution">
    <text evidence="5">The sequence shown here is derived from an EMBL/GenBank/DDBJ whole genome shotgun (WGS) entry which is preliminary data.</text>
</comment>
<dbReference type="Proteomes" id="UP001140293">
    <property type="component" value="Unassembled WGS sequence"/>
</dbReference>
<dbReference type="AlphaFoldDB" id="A0A9X3BVD1"/>
<dbReference type="SUPFAM" id="SSF46894">
    <property type="entry name" value="C-terminal effector domain of the bipartite response regulators"/>
    <property type="match status" value="1"/>
</dbReference>
<evidence type="ECO:0000259" key="4">
    <source>
        <dbReference type="PROSITE" id="PS50043"/>
    </source>
</evidence>
<sequence>MTTSVVGRASDSRVVADFLAAASEQPSGLGIEGEAGIGKTTLWLGAEDRARGLGFQVLSARAVHAESSLAYAALADLLRDVPASVIDRLPEPQRIAIDRVMLRGTDTGPATDQRAVAAAFVSVVETMTADAPVLVAIDDVPWLDASTRAVVSYAARRVAGPVGILVTARTEFDDPDALSWLRLSRPDAMRRHRVGPLSLGGLHNLLFERLDRTFPRPALVRIAEISRGNPFYALELARAFDGPPRAEAELPAGLAELMRNRIGRLDRDAGRVLLAAACTAQPTVQLLAEATGNTVDRVLEVLEHVETNGIIGIEGSRVRFAHPLLAHSVYTDASRPDRRRMHRTLAQIVTEPELKARHLALAAVSEDPATLEALDAAAEVARRRGAPAAAAELLEMAFRLGGDDPVRRLRAAEHHFEAGSTDRAVEHLDPTIELLPGGPILAMALILRAGLRIYDNRFALAAQLLERALAAAGDIPKLRLRTLLLLCMARGMAGDFDASTRAADDAVRIAEEIGRPALLSQALALQVHAGLQFGHPFDEAALRRAVELEDPDYNGPILFRAHVVNALSMAHVGRLEEAAVLIAEARRRCDERGAESDLMAIAGWSTLISIWRGRFEEAAGYAEEAVERAEQLGGDSVLVIPRTVRAAAYSYLGRFEEAHADAKAAYECAVECEAERMTEWPLMTLGFIEVSQGNYAEALTVMAPLIAMFDRIPGTEMMSSMHVPDAVEAMAALGRLDEAEPMVREMESNGRAHDRPWMLAVGARCRAMVQAAMGDVEAAEQTACRALTEHDRLPMPFERARTELLLGQLQRRLRQKDLAAGTLRSALLTFESLGAQLWAGRARAELARTNVGPGGQAALTPSERRVAELAASGMTNKDVAAALFISPKTVEHNLGRVYRKLGIRSRAELGRLMGGSEASDQGSFDRKHPRQD</sequence>
<dbReference type="InterPro" id="IPR000792">
    <property type="entry name" value="Tscrpt_reg_LuxR_C"/>
</dbReference>
<dbReference type="Gene3D" id="1.10.10.10">
    <property type="entry name" value="Winged helix-like DNA-binding domain superfamily/Winged helix DNA-binding domain"/>
    <property type="match status" value="1"/>
</dbReference>
<keyword evidence="2" id="KW-0067">ATP-binding</keyword>
<evidence type="ECO:0000256" key="1">
    <source>
        <dbReference type="ARBA" id="ARBA00022741"/>
    </source>
</evidence>
<dbReference type="PANTHER" id="PTHR16305:SF35">
    <property type="entry name" value="TRANSCRIPTIONAL ACTIVATOR DOMAIN"/>
    <property type="match status" value="1"/>
</dbReference>